<evidence type="ECO:0000313" key="4">
    <source>
        <dbReference type="Proteomes" id="UP000001603"/>
    </source>
</evidence>
<evidence type="ECO:0000256" key="2">
    <source>
        <dbReference type="SAM" id="SignalP"/>
    </source>
</evidence>
<dbReference type="AlphaFoldDB" id="Q1ZU40"/>
<dbReference type="EMBL" id="AAOJ01000001">
    <property type="protein sequence ID" value="EAS66570.1"/>
    <property type="molecule type" value="Genomic_DNA"/>
</dbReference>
<keyword evidence="1" id="KW-0175">Coiled coil</keyword>
<feature type="coiled-coil region" evidence="1">
    <location>
        <begin position="141"/>
        <end position="168"/>
    </location>
</feature>
<dbReference type="RefSeq" id="WP_005366304.1">
    <property type="nucleotide sequence ID" value="NZ_CH902599.1"/>
</dbReference>
<protein>
    <submittedName>
        <fullName evidence="3">Uncharacterized protein</fullName>
    </submittedName>
</protein>
<feature type="chain" id="PRO_5004198630" evidence="2">
    <location>
        <begin position="25"/>
        <end position="381"/>
    </location>
</feature>
<proteinExistence type="predicted"/>
<evidence type="ECO:0000256" key="1">
    <source>
        <dbReference type="SAM" id="Coils"/>
    </source>
</evidence>
<reference evidence="3 4" key="1">
    <citation type="journal article" date="2009" name="Proc. Natl. Acad. Sci. U.S.A.">
        <title>The genomic basis of trophic strategy in marine bacteria.</title>
        <authorList>
            <person name="Lauro F.M."/>
            <person name="McDougald D."/>
            <person name="Thomas T."/>
            <person name="Williams T.J."/>
            <person name="Egan S."/>
            <person name="Rice S."/>
            <person name="DeMaere M.Z."/>
            <person name="Ting L."/>
            <person name="Ertan H."/>
            <person name="Johnson J."/>
            <person name="Ferriera S."/>
            <person name="Lapidus A."/>
            <person name="Anderson I."/>
            <person name="Kyrpides N."/>
            <person name="Munk A.C."/>
            <person name="Detter C."/>
            <person name="Han C.S."/>
            <person name="Brown M.V."/>
            <person name="Robb F.T."/>
            <person name="Kjelleberg S."/>
            <person name="Cavicchioli R."/>
        </authorList>
    </citation>
    <scope>NUCLEOTIDE SEQUENCE [LARGE SCALE GENOMIC DNA]</scope>
    <source>
        <strain evidence="3 4">S14</strain>
    </source>
</reference>
<evidence type="ECO:0000313" key="3">
    <source>
        <dbReference type="EMBL" id="EAS66570.1"/>
    </source>
</evidence>
<comment type="caution">
    <text evidence="3">The sequence shown here is derived from an EMBL/GenBank/DDBJ whole genome shotgun (WGS) entry which is preliminary data.</text>
</comment>
<dbReference type="Proteomes" id="UP000001603">
    <property type="component" value="Unassembled WGS sequence"/>
</dbReference>
<dbReference type="eggNOG" id="ENOG5033IIR">
    <property type="taxonomic scope" value="Bacteria"/>
</dbReference>
<accession>Q1ZU40</accession>
<sequence>MSLFKECKLLLCVIACVVMGSAHATQIKVLSEIPKTAIVEVKQTFNLGDADTLAFEREQNLKNAKLAVAERFGSYIERITVVEKDSLTKDEIKSIAVAHVTLLSNKQRINSENGHVSLTSTINFEVDKSKIKESIADIKNGESLKLDLAKIKKEHQELKSDYYKLSNNKIEDYADQLSKDLNAALVSSKMNFNQGELLDISKLHMTDYERVKNKIFQVFNEINDIADVSYSSPHFTIEGKNKDYTRITTDVTWKINKDKLIKKLKPYFKVRYENMSNSVRIYYRDSHPNVYSKQVLRELFDKKICLSGYLYNRETSCLGKTTAYARDDMQGSNFAIYLDSGRKVRQLTWLYKTSKLSKSTSITSKFHLRNGKKFRPLGGID</sequence>
<dbReference type="HOGENOM" id="CLU_725322_0_0_6"/>
<name>Q1ZU40_PHOAS</name>
<feature type="signal peptide" evidence="2">
    <location>
        <begin position="1"/>
        <end position="24"/>
    </location>
</feature>
<organism evidence="3 4">
    <name type="scientific">Photobacterium angustum (strain S14 / CCUG 15956)</name>
    <name type="common">Vibrio sp. (strain S14 / CCUG 15956)</name>
    <dbReference type="NCBI Taxonomy" id="314292"/>
    <lineage>
        <taxon>Bacteria</taxon>
        <taxon>Pseudomonadati</taxon>
        <taxon>Pseudomonadota</taxon>
        <taxon>Gammaproteobacteria</taxon>
        <taxon>Vibrionales</taxon>
        <taxon>Vibrionaceae</taxon>
        <taxon>Photobacterium</taxon>
    </lineage>
</organism>
<gene>
    <name evidence="3" type="ORF">VAS14_14674</name>
</gene>
<keyword evidence="2" id="KW-0732">Signal</keyword>